<evidence type="ECO:0000313" key="2">
    <source>
        <dbReference type="Proteomes" id="UP000534286"/>
    </source>
</evidence>
<dbReference type="Proteomes" id="UP000534286">
    <property type="component" value="Unassembled WGS sequence"/>
</dbReference>
<gene>
    <name evidence="1" type="ORF">FHR32_007727</name>
</gene>
<reference evidence="1 2" key="1">
    <citation type="submission" date="2020-08" db="EMBL/GenBank/DDBJ databases">
        <title>Sequencing the genomes of 1000 actinobacteria strains.</title>
        <authorList>
            <person name="Klenk H.-P."/>
        </authorList>
    </citation>
    <scope>NUCLEOTIDE SEQUENCE [LARGE SCALE GENOMIC DNA]</scope>
    <source>
        <strain evidence="1 2">DSM 43023</strain>
    </source>
</reference>
<dbReference type="AlphaFoldDB" id="A0A7W7S4G0"/>
<evidence type="ECO:0000313" key="1">
    <source>
        <dbReference type="EMBL" id="MBB4943327.1"/>
    </source>
</evidence>
<keyword evidence="2" id="KW-1185">Reference proteome</keyword>
<organism evidence="1 2">
    <name type="scientific">Streptosporangium album</name>
    <dbReference type="NCBI Taxonomy" id="47479"/>
    <lineage>
        <taxon>Bacteria</taxon>
        <taxon>Bacillati</taxon>
        <taxon>Actinomycetota</taxon>
        <taxon>Actinomycetes</taxon>
        <taxon>Streptosporangiales</taxon>
        <taxon>Streptosporangiaceae</taxon>
        <taxon>Streptosporangium</taxon>
    </lineage>
</organism>
<sequence length="126" mass="13318">MVALVAPGASPAQAADCSGSLIEHIPIKTYGHLDVYYDSATKRNCAKTVSSSSTWGASKFMAVYLIVCEETSPASSCKQRAMDYDDGQYKYYAGPRSLPAGGRCIFAIGKIYSTQASTSPTASHCG</sequence>
<comment type="caution">
    <text evidence="1">The sequence shown here is derived from an EMBL/GenBank/DDBJ whole genome shotgun (WGS) entry which is preliminary data.</text>
</comment>
<accession>A0A7W7S4G0</accession>
<proteinExistence type="predicted"/>
<dbReference type="EMBL" id="JACHJU010000005">
    <property type="protein sequence ID" value="MBB4943327.1"/>
    <property type="molecule type" value="Genomic_DNA"/>
</dbReference>
<protein>
    <submittedName>
        <fullName evidence="1">Uncharacterized protein</fullName>
    </submittedName>
</protein>
<name>A0A7W7S4G0_9ACTN</name>